<evidence type="ECO:0000313" key="2">
    <source>
        <dbReference type="Proteomes" id="UP000269352"/>
    </source>
</evidence>
<keyword evidence="2" id="KW-1185">Reference proteome</keyword>
<dbReference type="Proteomes" id="UP000269352">
    <property type="component" value="Unassembled WGS sequence"/>
</dbReference>
<proteinExistence type="predicted"/>
<sequence>MYKKVINYAEILATNRRGLGGGIYAEIKEHIYNYAYNLNNYFQEQQHTGIFKSHAPEYYLNTLFNTYINFEINEPHNTVVLSFKLAIDTKVFALLCNMSSVLAQNGIDPLYITCLSPESLETANFDNNTYIELCALNALLHNRGLISTYKEEIENIFQLYAKANVHIEPSQLFAALFALTERR</sequence>
<name>A0A388T6Z9_TERA1</name>
<gene>
    <name evidence="1" type="ORF">NO1_0013</name>
</gene>
<protein>
    <submittedName>
        <fullName evidence="1">Uncharacterized protein</fullName>
    </submittedName>
</protein>
<organism evidence="1 2">
    <name type="scientific">Termititenax aidoneus</name>
    <dbReference type="NCBI Taxonomy" id="2218524"/>
    <lineage>
        <taxon>Bacteria</taxon>
        <taxon>Bacillati</taxon>
        <taxon>Candidatus Margulisiibacteriota</taxon>
        <taxon>Candidatus Termititenacia</taxon>
        <taxon>Candidatus Termititenacales</taxon>
        <taxon>Candidatus Termititenacaceae</taxon>
        <taxon>Candidatus Termititenax</taxon>
    </lineage>
</organism>
<reference evidence="1 2" key="1">
    <citation type="journal article" date="2019" name="ISME J.">
        <title>Genome analyses of uncultured TG2/ZB3 bacteria in 'Margulisbacteria' specifically attached to ectosymbiotic spirochetes of protists in the termite gut.</title>
        <authorList>
            <person name="Utami Y.D."/>
            <person name="Kuwahara H."/>
            <person name="Igai K."/>
            <person name="Murakami T."/>
            <person name="Sugaya K."/>
            <person name="Morikawa T."/>
            <person name="Nagura Y."/>
            <person name="Yuki M."/>
            <person name="Deevong P."/>
            <person name="Inoue T."/>
            <person name="Kihara K."/>
            <person name="Lo N."/>
            <person name="Yamada A."/>
            <person name="Ohkuma M."/>
            <person name="Hongoh Y."/>
        </authorList>
    </citation>
    <scope>NUCLEOTIDE SEQUENCE [LARGE SCALE GENOMIC DNA]</scope>
    <source>
        <strain evidence="1">NkOx7-01</strain>
    </source>
</reference>
<dbReference type="EMBL" id="BGZN01000001">
    <property type="protein sequence ID" value="GBR72493.1"/>
    <property type="molecule type" value="Genomic_DNA"/>
</dbReference>
<comment type="caution">
    <text evidence="1">The sequence shown here is derived from an EMBL/GenBank/DDBJ whole genome shotgun (WGS) entry which is preliminary data.</text>
</comment>
<accession>A0A388T6Z9</accession>
<evidence type="ECO:0000313" key="1">
    <source>
        <dbReference type="EMBL" id="GBR72493.1"/>
    </source>
</evidence>
<dbReference type="AlphaFoldDB" id="A0A388T6Z9"/>